<dbReference type="Proteomes" id="UP000295198">
    <property type="component" value="Unassembled WGS sequence"/>
</dbReference>
<evidence type="ECO:0000256" key="1">
    <source>
        <dbReference type="SAM" id="SignalP"/>
    </source>
</evidence>
<protein>
    <recommendedName>
        <fullName evidence="4">Exo-alpha-sialidase</fullName>
    </recommendedName>
</protein>
<evidence type="ECO:0000313" key="3">
    <source>
        <dbReference type="Proteomes" id="UP000295198"/>
    </source>
</evidence>
<evidence type="ECO:0000313" key="2">
    <source>
        <dbReference type="EMBL" id="RYP89027.1"/>
    </source>
</evidence>
<reference evidence="2 3" key="1">
    <citation type="submission" date="2019-01" db="EMBL/GenBank/DDBJ databases">
        <title>Nocardioides guangzhouensis sp. nov., an actinobacterium isolated from soil.</title>
        <authorList>
            <person name="Fu Y."/>
            <person name="Cai Y."/>
            <person name="Lin Z."/>
            <person name="Chen P."/>
        </authorList>
    </citation>
    <scope>NUCLEOTIDE SEQUENCE [LARGE SCALE GENOMIC DNA]</scope>
    <source>
        <strain evidence="2 3">130</strain>
    </source>
</reference>
<comment type="caution">
    <text evidence="2">The sequence shown here is derived from an EMBL/GenBank/DDBJ whole genome shotgun (WGS) entry which is preliminary data.</text>
</comment>
<dbReference type="AlphaFoldDB" id="A0A4Q4ZKT1"/>
<feature type="chain" id="PRO_5020935003" description="Exo-alpha-sialidase" evidence="1">
    <location>
        <begin position="22"/>
        <end position="469"/>
    </location>
</feature>
<keyword evidence="1" id="KW-0732">Signal</keyword>
<dbReference type="OrthoDB" id="3753231at2"/>
<dbReference type="RefSeq" id="WP_134713121.1">
    <property type="nucleotide sequence ID" value="NZ_SDKM01000001.1"/>
</dbReference>
<proteinExistence type="predicted"/>
<gene>
    <name evidence="2" type="ORF">EKO23_00945</name>
</gene>
<evidence type="ECO:0008006" key="4">
    <source>
        <dbReference type="Google" id="ProtNLM"/>
    </source>
</evidence>
<feature type="signal peptide" evidence="1">
    <location>
        <begin position="1"/>
        <end position="21"/>
    </location>
</feature>
<dbReference type="EMBL" id="SDKM01000001">
    <property type="protein sequence ID" value="RYP89027.1"/>
    <property type="molecule type" value="Genomic_DNA"/>
</dbReference>
<name>A0A4Q4ZKT1_9ACTN</name>
<keyword evidence="3" id="KW-1185">Reference proteome</keyword>
<organism evidence="2 3">
    <name type="scientific">Nocardioides guangzhouensis</name>
    <dbReference type="NCBI Taxonomy" id="2497878"/>
    <lineage>
        <taxon>Bacteria</taxon>
        <taxon>Bacillati</taxon>
        <taxon>Actinomycetota</taxon>
        <taxon>Actinomycetes</taxon>
        <taxon>Propionibacteriales</taxon>
        <taxon>Nocardioidaceae</taxon>
        <taxon>Nocardioides</taxon>
    </lineage>
</organism>
<accession>A0A4Q4ZKT1</accession>
<sequence>MPLRLLTVNAAAAFVTCTALLPGCLDITPATGITASRSLRVTAADPIWATPELVVPADLRPEEAQVFAEPSGRTTVTWFPDGGTGLYASTKDPDTGVWNDPLALDPNASASLESDPSPTLLLAESGELTVGYWRWRDPMYLPDLWTVTRSPDGIWDTPVRVNPPGSHTYDFGLTIDGAGNITAAWVQRRVGAGEPLRLVIAHRPAGGTWSQPRFLTGTGTRVRSVALDAAPTGEVTVAWTGIFTRPGHPRLQALRARTHIPGTGWSEVERITAPTEEANRADVAAVPGGRASIAWDYAGYGPVTVASRSSAGRWTKPTVMTKGRHIDSYDLAAAAGLRTLTWTAPAGSLLPWPEHRRYIGIRVRGSSGWSPATRLSPRNRQAAWPGAHITSDRRVVVHWQETPSYNFEHWDPTLRTRGTDGTWSEATTLAPMGAGTRRFAGTYLDTNDLMHVAWKGSDGAVWVAEQRPD</sequence>